<evidence type="ECO:0000256" key="9">
    <source>
        <dbReference type="HAMAP-Rule" id="MF_00082"/>
    </source>
</evidence>
<accession>S0KHX3</accession>
<dbReference type="Pfam" id="PF00696">
    <property type="entry name" value="AA_kinase"/>
    <property type="match status" value="1"/>
</dbReference>
<dbReference type="EC" id="2.7.2.8" evidence="9"/>
<keyword evidence="7 9" id="KW-0067">ATP-binding</keyword>
<comment type="pathway">
    <text evidence="1 9">Amino-acid biosynthesis; L-arginine biosynthesis; N(2)-acetyl-L-ornithine from L-glutamate: step 2/4.</text>
</comment>
<evidence type="ECO:0000256" key="8">
    <source>
        <dbReference type="ARBA" id="ARBA00048141"/>
    </source>
</evidence>
<dbReference type="EMBL" id="ASWJ01000004">
    <property type="protein sequence ID" value="EOW84567.1"/>
    <property type="molecule type" value="Genomic_DNA"/>
</dbReference>
<feature type="site" description="Transition state stabilizer" evidence="9">
    <location>
        <position position="214"/>
    </location>
</feature>
<comment type="caution">
    <text evidence="11">The sequence shown here is derived from an EMBL/GenBank/DDBJ whole genome shotgun (WGS) entry which is preliminary data.</text>
</comment>
<evidence type="ECO:0000256" key="5">
    <source>
        <dbReference type="ARBA" id="ARBA00022741"/>
    </source>
</evidence>
<dbReference type="CDD" id="cd04238">
    <property type="entry name" value="AAK_NAGK-like"/>
    <property type="match status" value="1"/>
</dbReference>
<dbReference type="GO" id="GO:0005737">
    <property type="term" value="C:cytoplasm"/>
    <property type="evidence" value="ECO:0007669"/>
    <property type="project" value="UniProtKB-SubCell"/>
</dbReference>
<evidence type="ECO:0000256" key="1">
    <source>
        <dbReference type="ARBA" id="ARBA00004828"/>
    </source>
</evidence>
<dbReference type="GO" id="GO:0042450">
    <property type="term" value="P:L-arginine biosynthetic process via ornithine"/>
    <property type="evidence" value="ECO:0007669"/>
    <property type="project" value="UniProtKB-UniRule"/>
</dbReference>
<dbReference type="NCBIfam" id="TIGR00761">
    <property type="entry name" value="argB"/>
    <property type="match status" value="1"/>
</dbReference>
<evidence type="ECO:0000256" key="6">
    <source>
        <dbReference type="ARBA" id="ARBA00022777"/>
    </source>
</evidence>
<comment type="similarity">
    <text evidence="9">Belongs to the acetylglutamate kinase family. ArgB subfamily.</text>
</comment>
<feature type="binding site" evidence="9">
    <location>
        <position position="155"/>
    </location>
    <ligand>
        <name>substrate</name>
    </ligand>
</feature>
<comment type="catalytic activity">
    <reaction evidence="8 9">
        <text>N-acetyl-L-glutamate + ATP = N-acetyl-L-glutamyl 5-phosphate + ADP</text>
        <dbReference type="Rhea" id="RHEA:14629"/>
        <dbReference type="ChEBI" id="CHEBI:30616"/>
        <dbReference type="ChEBI" id="CHEBI:44337"/>
        <dbReference type="ChEBI" id="CHEBI:57936"/>
        <dbReference type="ChEBI" id="CHEBI:456216"/>
        <dbReference type="EC" id="2.7.2.8"/>
    </reaction>
</comment>
<dbReference type="InterPro" id="IPR004662">
    <property type="entry name" value="AcgluKinase_fam"/>
</dbReference>
<protein>
    <recommendedName>
        <fullName evidence="9">Acetylglutamate kinase</fullName>
        <ecNumber evidence="9">2.7.2.8</ecNumber>
    </recommendedName>
    <alternativeName>
        <fullName evidence="9">N-acetyl-L-glutamate 5-phosphotransferase</fullName>
    </alternativeName>
    <alternativeName>
        <fullName evidence="9">NAG kinase</fullName>
        <shortName evidence="9">NAGK</shortName>
    </alternativeName>
</protein>
<evidence type="ECO:0000256" key="3">
    <source>
        <dbReference type="ARBA" id="ARBA00022605"/>
    </source>
</evidence>
<dbReference type="Gene3D" id="3.40.1160.10">
    <property type="entry name" value="Acetylglutamate kinase-like"/>
    <property type="match status" value="1"/>
</dbReference>
<name>S0KHX3_9ENTE</name>
<evidence type="ECO:0000256" key="4">
    <source>
        <dbReference type="ARBA" id="ARBA00022679"/>
    </source>
</evidence>
<dbReference type="UniPathway" id="UPA00068">
    <property type="reaction ID" value="UER00107"/>
</dbReference>
<feature type="binding site" evidence="9">
    <location>
        <begin position="40"/>
        <end position="41"/>
    </location>
    <ligand>
        <name>substrate</name>
    </ligand>
</feature>
<dbReference type="PATRIC" id="fig|1121865.3.peg.457"/>
<keyword evidence="5 9" id="KW-0547">Nucleotide-binding</keyword>
<dbReference type="InterPro" id="IPR037528">
    <property type="entry name" value="ArgB"/>
</dbReference>
<keyword evidence="2 9" id="KW-0055">Arginine biosynthesis</keyword>
<keyword evidence="6 9" id="KW-0418">Kinase</keyword>
<reference evidence="11 12" key="1">
    <citation type="submission" date="2013-03" db="EMBL/GenBank/DDBJ databases">
        <title>The Genome Sequence of Enterococcus columbae ATCC_51263 (PacBio/Illumina hybrid assembly).</title>
        <authorList>
            <consortium name="The Broad Institute Genomics Platform"/>
            <consortium name="The Broad Institute Genome Sequencing Center for Infectious Disease"/>
            <person name="Earl A."/>
            <person name="Russ C."/>
            <person name="Gilmore M."/>
            <person name="Surin D."/>
            <person name="Walker B."/>
            <person name="Young S."/>
            <person name="Zeng Q."/>
            <person name="Gargeya S."/>
            <person name="Fitzgerald M."/>
            <person name="Haas B."/>
            <person name="Abouelleil A."/>
            <person name="Allen A.W."/>
            <person name="Alvarado L."/>
            <person name="Arachchi H.M."/>
            <person name="Berlin A.M."/>
            <person name="Chapman S.B."/>
            <person name="Gainer-Dewar J."/>
            <person name="Goldberg J."/>
            <person name="Griggs A."/>
            <person name="Gujja S."/>
            <person name="Hansen M."/>
            <person name="Howarth C."/>
            <person name="Imamovic A."/>
            <person name="Ireland A."/>
            <person name="Larimer J."/>
            <person name="McCowan C."/>
            <person name="Murphy C."/>
            <person name="Pearson M."/>
            <person name="Poon T.W."/>
            <person name="Priest M."/>
            <person name="Roberts A."/>
            <person name="Saif S."/>
            <person name="Shea T."/>
            <person name="Sisk P."/>
            <person name="Sykes S."/>
            <person name="Wortman J."/>
            <person name="Nusbaum C."/>
            <person name="Birren B."/>
        </authorList>
    </citation>
    <scope>NUCLEOTIDE SEQUENCE [LARGE SCALE GENOMIC DNA]</scope>
    <source>
        <strain evidence="11 12">ATCC 51263</strain>
    </source>
</reference>
<proteinExistence type="inferred from homology"/>
<dbReference type="InterPro" id="IPR036393">
    <property type="entry name" value="AceGlu_kinase-like_sf"/>
</dbReference>
<feature type="binding site" evidence="9">
    <location>
        <position position="62"/>
    </location>
    <ligand>
        <name>substrate</name>
    </ligand>
</feature>
<evidence type="ECO:0000256" key="7">
    <source>
        <dbReference type="ARBA" id="ARBA00022840"/>
    </source>
</evidence>
<dbReference type="InterPro" id="IPR001048">
    <property type="entry name" value="Asp/Glu/Uridylate_kinase"/>
</dbReference>
<dbReference type="GO" id="GO:0005524">
    <property type="term" value="F:ATP binding"/>
    <property type="evidence" value="ECO:0007669"/>
    <property type="project" value="UniProtKB-UniRule"/>
</dbReference>
<dbReference type="SUPFAM" id="SSF53633">
    <property type="entry name" value="Carbamate kinase-like"/>
    <property type="match status" value="1"/>
</dbReference>
<feature type="domain" description="Aspartate/glutamate/uridylate kinase" evidence="10">
    <location>
        <begin position="2"/>
        <end position="231"/>
    </location>
</feature>
<dbReference type="Proteomes" id="UP000014113">
    <property type="component" value="Unassembled WGS sequence"/>
</dbReference>
<dbReference type="PANTHER" id="PTHR23342">
    <property type="entry name" value="N-ACETYLGLUTAMATE SYNTHASE"/>
    <property type="match status" value="1"/>
</dbReference>
<dbReference type="eggNOG" id="COG0548">
    <property type="taxonomic scope" value="Bacteria"/>
</dbReference>
<organism evidence="11 12">
    <name type="scientific">Enterococcus columbae DSM 7374 = ATCC 51263</name>
    <dbReference type="NCBI Taxonomy" id="1121865"/>
    <lineage>
        <taxon>Bacteria</taxon>
        <taxon>Bacillati</taxon>
        <taxon>Bacillota</taxon>
        <taxon>Bacilli</taxon>
        <taxon>Lactobacillales</taxon>
        <taxon>Enterococcaceae</taxon>
        <taxon>Enterococcus</taxon>
    </lineage>
</organism>
<keyword evidence="3 9" id="KW-0028">Amino-acid biosynthesis</keyword>
<keyword evidence="4 9" id="KW-0808">Transferase</keyword>
<dbReference type="HAMAP" id="MF_00082">
    <property type="entry name" value="ArgB"/>
    <property type="match status" value="1"/>
</dbReference>
<evidence type="ECO:0000259" key="10">
    <source>
        <dbReference type="Pfam" id="PF00696"/>
    </source>
</evidence>
<keyword evidence="12" id="KW-1185">Reference proteome</keyword>
<dbReference type="PANTHER" id="PTHR23342:SF0">
    <property type="entry name" value="N-ACETYLGLUTAMATE SYNTHASE, MITOCHONDRIAL"/>
    <property type="match status" value="1"/>
</dbReference>
<sequence length="244" mass="27043">MKKIVIKMGGIASKNLDAAFFQTIRKWQQEGTQVYIVHGGGHYITEMMEHFGLVKQMKEGLRVTDLKTLEITRMVLLGQVQPLLASLFQKEGFHPISLHAGFDCLIEGEMIDAQKFGYVGQVTHINHHLLTKTVEKEQIPIIAPLGVTKGGQWLNINADEAACQIAASLKADQLFLLTDVPGIKKNENWLKEVSIHQIDQLKQEQVISGGMIPKLNSAKKAILSGVQQVNINNQIQSQGTKITA</sequence>
<comment type="function">
    <text evidence="9">Catalyzes the ATP-dependent phosphorylation of N-acetyl-L-glutamate.</text>
</comment>
<dbReference type="AlphaFoldDB" id="S0KHX3"/>
<gene>
    <name evidence="9" type="primary">argB</name>
    <name evidence="11" type="ORF">I568_01063</name>
</gene>
<evidence type="ECO:0000256" key="2">
    <source>
        <dbReference type="ARBA" id="ARBA00022571"/>
    </source>
</evidence>
<evidence type="ECO:0000313" key="12">
    <source>
        <dbReference type="Proteomes" id="UP000014113"/>
    </source>
</evidence>
<dbReference type="RefSeq" id="WP_016182629.1">
    <property type="nucleotide sequence ID" value="NZ_JXKI01000020.1"/>
</dbReference>
<dbReference type="PIRSF" id="PIRSF000728">
    <property type="entry name" value="NAGK"/>
    <property type="match status" value="1"/>
</dbReference>
<comment type="subcellular location">
    <subcellularLocation>
        <location evidence="9">Cytoplasm</location>
    </subcellularLocation>
</comment>
<feature type="site" description="Transition state stabilizer" evidence="9">
    <location>
        <position position="7"/>
    </location>
</feature>
<dbReference type="STRING" id="1121865.OMW_00465"/>
<evidence type="ECO:0000313" key="11">
    <source>
        <dbReference type="EMBL" id="EOW84567.1"/>
    </source>
</evidence>
<dbReference type="GO" id="GO:0003991">
    <property type="term" value="F:acetylglutamate kinase activity"/>
    <property type="evidence" value="ECO:0007669"/>
    <property type="project" value="UniProtKB-UniRule"/>
</dbReference>
<keyword evidence="9" id="KW-0963">Cytoplasm</keyword>
<dbReference type="OrthoDB" id="9803155at2"/>